<dbReference type="HOGENOM" id="CLU_1737959_0_0_3"/>
<protein>
    <recommendedName>
        <fullName evidence="1">Co-chaperone DjlA N-terminal domain-containing protein</fullName>
    </recommendedName>
</protein>
<dbReference type="Proteomes" id="UP000017396">
    <property type="component" value="Chromosome"/>
</dbReference>
<accession>U5QKL4</accession>
<organism evidence="2 3">
    <name type="scientific">Gloeobacter kilaueensis (strain ATCC BAA-2537 / CCAP 1431/1 / ULC 316 / JS1)</name>
    <dbReference type="NCBI Taxonomy" id="1183438"/>
    <lineage>
        <taxon>Bacteria</taxon>
        <taxon>Bacillati</taxon>
        <taxon>Cyanobacteriota</taxon>
        <taxon>Cyanophyceae</taxon>
        <taxon>Gloeobacterales</taxon>
        <taxon>Gloeobacteraceae</taxon>
        <taxon>Gloeobacter</taxon>
    </lineage>
</organism>
<dbReference type="KEGG" id="glj:GKIL_3210"/>
<dbReference type="Pfam" id="PF05099">
    <property type="entry name" value="TerB"/>
    <property type="match status" value="1"/>
</dbReference>
<dbReference type="SUPFAM" id="SSF158682">
    <property type="entry name" value="TerB-like"/>
    <property type="match status" value="1"/>
</dbReference>
<evidence type="ECO:0000313" key="3">
    <source>
        <dbReference type="Proteomes" id="UP000017396"/>
    </source>
</evidence>
<dbReference type="EMBL" id="CP003587">
    <property type="protein sequence ID" value="AGY59456.1"/>
    <property type="molecule type" value="Genomic_DNA"/>
</dbReference>
<dbReference type="eggNOG" id="ENOG5030II4">
    <property type="taxonomic scope" value="Bacteria"/>
</dbReference>
<evidence type="ECO:0000259" key="1">
    <source>
        <dbReference type="Pfam" id="PF05099"/>
    </source>
</evidence>
<dbReference type="RefSeq" id="WP_023174729.1">
    <property type="nucleotide sequence ID" value="NC_022600.1"/>
</dbReference>
<proteinExistence type="predicted"/>
<dbReference type="OrthoDB" id="582951at2"/>
<keyword evidence="3" id="KW-1185">Reference proteome</keyword>
<dbReference type="CDD" id="cd07176">
    <property type="entry name" value="terB"/>
    <property type="match status" value="1"/>
</dbReference>
<name>U5QKL4_GLOK1</name>
<reference evidence="2 3" key="1">
    <citation type="journal article" date="2013" name="PLoS ONE">
        <title>Cultivation and Complete Genome Sequencing of Gloeobacter kilaueensis sp. nov., from a Lava Cave in Kilauea Caldera, Hawai'i.</title>
        <authorList>
            <person name="Saw J.H."/>
            <person name="Schatz M."/>
            <person name="Brown M.V."/>
            <person name="Kunkel D.D."/>
            <person name="Foster J.S."/>
            <person name="Shick H."/>
            <person name="Christensen S."/>
            <person name="Hou S."/>
            <person name="Wan X."/>
            <person name="Donachie S.P."/>
        </authorList>
    </citation>
    <scope>NUCLEOTIDE SEQUENCE [LARGE SCALE GENOMIC DNA]</scope>
    <source>
        <strain evidence="3">JS</strain>
    </source>
</reference>
<sequence>MATSDFDGVFSSSATIPDELTFKEAVLAISALVMWSDGQIKTEELDTMSAFLMDKSFDMEAMKQASIKVSQIYYADGPGALFNAAKKVLNAPQRETAFELAIKTALADQEVAQQERDYVSALAKALDIPAKISQQIIAEYTGGKPELFNS</sequence>
<dbReference type="InterPro" id="IPR007791">
    <property type="entry name" value="DjlA_N"/>
</dbReference>
<feature type="domain" description="Co-chaperone DjlA N-terminal" evidence="1">
    <location>
        <begin position="24"/>
        <end position="133"/>
    </location>
</feature>
<dbReference type="InterPro" id="IPR029024">
    <property type="entry name" value="TerB-like"/>
</dbReference>
<evidence type="ECO:0000313" key="2">
    <source>
        <dbReference type="EMBL" id="AGY59456.1"/>
    </source>
</evidence>
<dbReference type="Gene3D" id="1.10.3680.10">
    <property type="entry name" value="TerB-like"/>
    <property type="match status" value="1"/>
</dbReference>
<dbReference type="AlphaFoldDB" id="U5QKL4"/>
<gene>
    <name evidence="2" type="ORF">GKIL_3210</name>
</gene>